<feature type="binding site" evidence="9 11">
    <location>
        <position position="57"/>
    </location>
    <ligand>
        <name>substrate</name>
    </ligand>
</feature>
<organism evidence="14 15">
    <name type="scientific">Candidatus Nitronauta litoralis</name>
    <dbReference type="NCBI Taxonomy" id="2705533"/>
    <lineage>
        <taxon>Bacteria</taxon>
        <taxon>Pseudomonadati</taxon>
        <taxon>Nitrospinota/Tectimicrobiota group</taxon>
        <taxon>Nitrospinota</taxon>
        <taxon>Nitrospinia</taxon>
        <taxon>Nitrospinales</taxon>
        <taxon>Nitrospinaceae</taxon>
        <taxon>Candidatus Nitronauta</taxon>
    </lineage>
</organism>
<dbReference type="Gene3D" id="2.40.40.20">
    <property type="match status" value="1"/>
</dbReference>
<feature type="active site" description="Proton donor" evidence="9 10">
    <location>
        <position position="58"/>
    </location>
</feature>
<comment type="subunit">
    <text evidence="9">Heterooctamer of four alpha and four beta subunits.</text>
</comment>
<dbReference type="InterPro" id="IPR003190">
    <property type="entry name" value="Asp_decarbox"/>
</dbReference>
<evidence type="ECO:0000256" key="12">
    <source>
        <dbReference type="PIRSR" id="PIRSR006246-3"/>
    </source>
</evidence>
<evidence type="ECO:0000256" key="13">
    <source>
        <dbReference type="PIRSR" id="PIRSR006246-5"/>
    </source>
</evidence>
<dbReference type="PIRSF" id="PIRSF006246">
    <property type="entry name" value="Asp_decarbox"/>
    <property type="match status" value="1"/>
</dbReference>
<keyword evidence="6 9" id="KW-0456">Lyase</keyword>
<dbReference type="Pfam" id="PF02261">
    <property type="entry name" value="Asp_decarbox"/>
    <property type="match status" value="1"/>
</dbReference>
<dbReference type="AlphaFoldDB" id="A0A7T0G0Y6"/>
<protein>
    <recommendedName>
        <fullName evidence="9">Aspartate 1-decarboxylase</fullName>
        <ecNumber evidence="9">4.1.1.11</ecNumber>
    </recommendedName>
    <alternativeName>
        <fullName evidence="9">Aspartate alpha-decarboxylase</fullName>
    </alternativeName>
    <component>
        <recommendedName>
            <fullName evidence="9">Aspartate 1-decarboxylase beta chain</fullName>
        </recommendedName>
    </component>
    <component>
        <recommendedName>
            <fullName evidence="9">Aspartate 1-decarboxylase alpha chain</fullName>
        </recommendedName>
    </component>
</protein>
<dbReference type="InterPro" id="IPR009010">
    <property type="entry name" value="Asp_de-COase-like_dom_sf"/>
</dbReference>
<dbReference type="SUPFAM" id="SSF50692">
    <property type="entry name" value="ADC-like"/>
    <property type="match status" value="1"/>
</dbReference>
<evidence type="ECO:0000256" key="6">
    <source>
        <dbReference type="ARBA" id="ARBA00023239"/>
    </source>
</evidence>
<keyword evidence="2 9" id="KW-0566">Pantothenate biosynthesis</keyword>
<feature type="modified residue" description="Pyruvic acid (Ser)" evidence="9 12">
    <location>
        <position position="25"/>
    </location>
</feature>
<comment type="PTM">
    <text evidence="9 12">Is synthesized initially as an inactive proenzyme, which is activated by self-cleavage at a specific serine bond to produce a beta-subunit with a hydroxyl group at its C-terminus and an alpha-subunit with a pyruvoyl group at its N-terminus.</text>
</comment>
<evidence type="ECO:0000256" key="8">
    <source>
        <dbReference type="ARBA" id="ARBA00023317"/>
    </source>
</evidence>
<feature type="active site" description="Schiff-base intermediate with substrate; via pyruvic acid" evidence="9 10">
    <location>
        <position position="25"/>
    </location>
</feature>
<name>A0A7T0G0Y6_9BACT</name>
<keyword evidence="7 9" id="KW-0704">Schiff base</keyword>
<evidence type="ECO:0000256" key="2">
    <source>
        <dbReference type="ARBA" id="ARBA00022655"/>
    </source>
</evidence>
<evidence type="ECO:0000256" key="9">
    <source>
        <dbReference type="HAMAP-Rule" id="MF_00446"/>
    </source>
</evidence>
<comment type="similarity">
    <text evidence="9">Belongs to the PanD family.</text>
</comment>
<evidence type="ECO:0000256" key="5">
    <source>
        <dbReference type="ARBA" id="ARBA00023145"/>
    </source>
</evidence>
<gene>
    <name evidence="9" type="primary">panD</name>
    <name evidence="14" type="ORF">G3M70_13325</name>
</gene>
<keyword evidence="1 9" id="KW-0963">Cytoplasm</keyword>
<comment type="cofactor">
    <cofactor evidence="9 10">
        <name>pyruvate</name>
        <dbReference type="ChEBI" id="CHEBI:15361"/>
    </cofactor>
    <text evidence="9 10">Binds 1 pyruvoyl group covalently per subunit.</text>
</comment>
<dbReference type="NCBIfam" id="TIGR00223">
    <property type="entry name" value="panD"/>
    <property type="match status" value="1"/>
</dbReference>
<keyword evidence="4 9" id="KW-0068">Autocatalytic cleavage</keyword>
<evidence type="ECO:0000256" key="7">
    <source>
        <dbReference type="ARBA" id="ARBA00023270"/>
    </source>
</evidence>
<keyword evidence="5 9" id="KW-0865">Zymogen</keyword>
<dbReference type="EMBL" id="CP048685">
    <property type="protein sequence ID" value="QPJ62805.1"/>
    <property type="molecule type" value="Genomic_DNA"/>
</dbReference>
<evidence type="ECO:0000256" key="4">
    <source>
        <dbReference type="ARBA" id="ARBA00022813"/>
    </source>
</evidence>
<evidence type="ECO:0000256" key="1">
    <source>
        <dbReference type="ARBA" id="ARBA00022490"/>
    </source>
</evidence>
<evidence type="ECO:0000313" key="15">
    <source>
        <dbReference type="Proteomes" id="UP000594688"/>
    </source>
</evidence>
<evidence type="ECO:0000313" key="14">
    <source>
        <dbReference type="EMBL" id="QPJ62805.1"/>
    </source>
</evidence>
<comment type="catalytic activity">
    <reaction evidence="9">
        <text>L-aspartate + H(+) = beta-alanine + CO2</text>
        <dbReference type="Rhea" id="RHEA:19497"/>
        <dbReference type="ChEBI" id="CHEBI:15378"/>
        <dbReference type="ChEBI" id="CHEBI:16526"/>
        <dbReference type="ChEBI" id="CHEBI:29991"/>
        <dbReference type="ChEBI" id="CHEBI:57966"/>
        <dbReference type="EC" id="4.1.1.11"/>
    </reaction>
</comment>
<dbReference type="UniPathway" id="UPA00028">
    <property type="reaction ID" value="UER00002"/>
</dbReference>
<dbReference type="GO" id="GO:0006523">
    <property type="term" value="P:alanine biosynthetic process"/>
    <property type="evidence" value="ECO:0007669"/>
    <property type="project" value="InterPro"/>
</dbReference>
<dbReference type="PANTHER" id="PTHR21012:SF0">
    <property type="entry name" value="ASPARTATE 1-DECARBOXYLASE"/>
    <property type="match status" value="1"/>
</dbReference>
<accession>A0A7T0G0Y6</accession>
<feature type="chain" id="PRO_5033191211" description="Aspartate 1-decarboxylase beta chain" evidence="9 13">
    <location>
        <begin position="1"/>
        <end position="24"/>
    </location>
</feature>
<reference evidence="14 15" key="1">
    <citation type="submission" date="2020-02" db="EMBL/GenBank/DDBJ databases">
        <title>Genomic and physiological characterization of two novel Nitrospinaceae genera.</title>
        <authorList>
            <person name="Mueller A.J."/>
            <person name="Jung M.-Y."/>
            <person name="Strachan C.R."/>
            <person name="Herbold C.W."/>
            <person name="Kirkegaard R.H."/>
            <person name="Daims H."/>
        </authorList>
    </citation>
    <scope>NUCLEOTIDE SEQUENCE [LARGE SCALE GENOMIC DNA]</scope>
    <source>
        <strain evidence="14">EB</strain>
    </source>
</reference>
<feature type="chain" id="PRO_5033191210" description="Aspartate 1-decarboxylase alpha chain" evidence="9 13">
    <location>
        <begin position="25"/>
        <end position="130"/>
    </location>
</feature>
<dbReference type="PANTHER" id="PTHR21012">
    <property type="entry name" value="ASPARTATE 1-DECARBOXYLASE"/>
    <property type="match status" value="1"/>
</dbReference>
<proteinExistence type="inferred from homology"/>
<comment type="subcellular location">
    <subcellularLocation>
        <location evidence="9">Cytoplasm</location>
    </subcellularLocation>
</comment>
<dbReference type="CDD" id="cd06919">
    <property type="entry name" value="Asp_decarbox"/>
    <property type="match status" value="1"/>
</dbReference>
<dbReference type="EC" id="4.1.1.11" evidence="9"/>
<evidence type="ECO:0000256" key="11">
    <source>
        <dbReference type="PIRSR" id="PIRSR006246-2"/>
    </source>
</evidence>
<evidence type="ECO:0000256" key="10">
    <source>
        <dbReference type="PIRSR" id="PIRSR006246-1"/>
    </source>
</evidence>
<comment type="pathway">
    <text evidence="9">Cofactor biosynthesis; (R)-pantothenate biosynthesis; beta-alanine from L-aspartate: step 1/1.</text>
</comment>
<dbReference type="GO" id="GO:0004068">
    <property type="term" value="F:aspartate 1-decarboxylase activity"/>
    <property type="evidence" value="ECO:0007669"/>
    <property type="project" value="UniProtKB-UniRule"/>
</dbReference>
<dbReference type="Proteomes" id="UP000594688">
    <property type="component" value="Chromosome"/>
</dbReference>
<sequence length="130" mass="14359">MQRTMLVGKLHRAIVTDRSIDYEGSIEIDEDLMDEVGILSYEQVHVYNINNGNRFLTYVIPGNRGSGRISVNGAAARLVEIKDRIIIAAYGIMATKKEDGHKPKVLLLDDNNGILERQGALAFTSSKLSA</sequence>
<comment type="function">
    <text evidence="9">Catalyzes the pyruvoyl-dependent decarboxylation of aspartate to produce beta-alanine.</text>
</comment>
<dbReference type="GO" id="GO:0005829">
    <property type="term" value="C:cytosol"/>
    <property type="evidence" value="ECO:0007669"/>
    <property type="project" value="TreeGrafter"/>
</dbReference>
<dbReference type="GO" id="GO:0015940">
    <property type="term" value="P:pantothenate biosynthetic process"/>
    <property type="evidence" value="ECO:0007669"/>
    <property type="project" value="UniProtKB-UniRule"/>
</dbReference>
<dbReference type="HAMAP" id="MF_00446">
    <property type="entry name" value="PanD"/>
    <property type="match status" value="1"/>
</dbReference>
<feature type="binding site" evidence="9 11">
    <location>
        <begin position="73"/>
        <end position="75"/>
    </location>
    <ligand>
        <name>substrate</name>
    </ligand>
</feature>
<dbReference type="KEGG" id="nli:G3M70_13325"/>
<keyword evidence="3 9" id="KW-0210">Decarboxylase</keyword>
<keyword evidence="8 9" id="KW-0670">Pyruvate</keyword>
<evidence type="ECO:0000256" key="3">
    <source>
        <dbReference type="ARBA" id="ARBA00022793"/>
    </source>
</evidence>